<dbReference type="Pfam" id="PF10263">
    <property type="entry name" value="SprT-like"/>
    <property type="match status" value="1"/>
</dbReference>
<sequence length="233" mass="26791">MLYICTVISLNNLLFGFLKKKPVSTVQTSSAKLENLLSAKIPKAAIPYVMRLWTEHPFNFAISRSRKTCLGNYRFKDNQHYISVNTDSNYHSFLVTLIHEIAHQHVTIKAKLLRKRPAPHGVEWKTTFTQLMAPLLTTEVFPEEILKVLKRHMVNPAASSTKDPELVRVLGILEENENVEGHVLSELPTGRVFVFKNKKYKKIENRRTRTLVECTTSKKRYTIASYAPIQIID</sequence>
<organism evidence="2 3">
    <name type="scientific">Lacihabitans soyangensis</name>
    <dbReference type="NCBI Taxonomy" id="869394"/>
    <lineage>
        <taxon>Bacteria</taxon>
        <taxon>Pseudomonadati</taxon>
        <taxon>Bacteroidota</taxon>
        <taxon>Cytophagia</taxon>
        <taxon>Cytophagales</taxon>
        <taxon>Leadbetterellaceae</taxon>
        <taxon>Lacihabitans</taxon>
    </lineage>
</organism>
<evidence type="ECO:0000313" key="2">
    <source>
        <dbReference type="EMBL" id="MCP9764895.1"/>
    </source>
</evidence>
<evidence type="ECO:0000259" key="1">
    <source>
        <dbReference type="Pfam" id="PF10263"/>
    </source>
</evidence>
<accession>A0AAE3H854</accession>
<dbReference type="AlphaFoldDB" id="A0AAE3H854"/>
<gene>
    <name evidence="2" type="ORF">EGI31_18325</name>
</gene>
<dbReference type="Proteomes" id="UP001204144">
    <property type="component" value="Unassembled WGS sequence"/>
</dbReference>
<dbReference type="InterPro" id="IPR006640">
    <property type="entry name" value="SprT-like_domain"/>
</dbReference>
<protein>
    <submittedName>
        <fullName evidence="2">Transcription elongation protein SprT</fullName>
    </submittedName>
</protein>
<dbReference type="EMBL" id="RJUF01000177">
    <property type="protein sequence ID" value="MCP9764895.1"/>
    <property type="molecule type" value="Genomic_DNA"/>
</dbReference>
<proteinExistence type="predicted"/>
<feature type="domain" description="SprT-like" evidence="1">
    <location>
        <begin position="59"/>
        <end position="133"/>
    </location>
</feature>
<name>A0AAE3H854_9BACT</name>
<comment type="caution">
    <text evidence="2">The sequence shown here is derived from an EMBL/GenBank/DDBJ whole genome shotgun (WGS) entry which is preliminary data.</text>
</comment>
<keyword evidence="3" id="KW-1185">Reference proteome</keyword>
<dbReference type="RefSeq" id="WP_255038579.1">
    <property type="nucleotide sequence ID" value="NZ_RJUF01000177.1"/>
</dbReference>
<dbReference type="GO" id="GO:0006950">
    <property type="term" value="P:response to stress"/>
    <property type="evidence" value="ECO:0007669"/>
    <property type="project" value="UniProtKB-ARBA"/>
</dbReference>
<reference evidence="2 3" key="1">
    <citation type="submission" date="2018-11" db="EMBL/GenBank/DDBJ databases">
        <title>Novel bacteria species description.</title>
        <authorList>
            <person name="Han J.-H."/>
        </authorList>
    </citation>
    <scope>NUCLEOTIDE SEQUENCE [LARGE SCALE GENOMIC DNA]</scope>
    <source>
        <strain evidence="2 3">KCTC23259</strain>
    </source>
</reference>
<evidence type="ECO:0000313" key="3">
    <source>
        <dbReference type="Proteomes" id="UP001204144"/>
    </source>
</evidence>